<evidence type="ECO:0000313" key="1">
    <source>
        <dbReference type="EMBL" id="ETI41527.1"/>
    </source>
</evidence>
<name>V9ETY6_PHYNI</name>
<dbReference type="PANTHER" id="PTHR40866">
    <property type="entry name" value="BED-TYPE DOMAIN-CONTAINING PROTEIN"/>
    <property type="match status" value="1"/>
</dbReference>
<gene>
    <name evidence="1" type="ORF">F443_13255</name>
</gene>
<dbReference type="Proteomes" id="UP000018721">
    <property type="component" value="Unassembled WGS sequence"/>
</dbReference>
<organism evidence="1 2">
    <name type="scientific">Phytophthora nicotianae P1569</name>
    <dbReference type="NCBI Taxonomy" id="1317065"/>
    <lineage>
        <taxon>Eukaryota</taxon>
        <taxon>Sar</taxon>
        <taxon>Stramenopiles</taxon>
        <taxon>Oomycota</taxon>
        <taxon>Peronosporomycetes</taxon>
        <taxon>Peronosporales</taxon>
        <taxon>Peronosporaceae</taxon>
        <taxon>Phytophthora</taxon>
    </lineage>
</organism>
<keyword evidence="2" id="KW-1185">Reference proteome</keyword>
<comment type="caution">
    <text evidence="1">The sequence shown here is derived from an EMBL/GenBank/DDBJ whole genome shotgun (WGS) entry which is preliminary data.</text>
</comment>
<sequence length="157" mass="17686">MHGLFDFNEVTKALQDPISTLVGVRRAFDCVSRQYSAMRGRLAFDSAVVNYPALETDITKIITEGCLATLEQEACKSFKASPAAPPTDETTCSILGPSFRKRPQRVLRTYLCRGYLLRLMSAKLVYTDMRKNMDVNTLEVLMFLSYNRDAWDVGSVN</sequence>
<reference evidence="1 2" key="1">
    <citation type="submission" date="2013-11" db="EMBL/GenBank/DDBJ databases">
        <title>The Genome Sequence of Phytophthora parasitica P1569.</title>
        <authorList>
            <consortium name="The Broad Institute Genomics Platform"/>
            <person name="Russ C."/>
            <person name="Tyler B."/>
            <person name="Panabieres F."/>
            <person name="Shan W."/>
            <person name="Tripathy S."/>
            <person name="Grunwald N."/>
            <person name="Machado M."/>
            <person name="Johnson C.S."/>
            <person name="Arredondo F."/>
            <person name="Hong C."/>
            <person name="Coffey M."/>
            <person name="Young S.K."/>
            <person name="Zeng Q."/>
            <person name="Gargeya S."/>
            <person name="Fitzgerald M."/>
            <person name="Abouelleil A."/>
            <person name="Alvarado L."/>
            <person name="Chapman S.B."/>
            <person name="Gainer-Dewar J."/>
            <person name="Goldberg J."/>
            <person name="Griggs A."/>
            <person name="Gujja S."/>
            <person name="Hansen M."/>
            <person name="Howarth C."/>
            <person name="Imamovic A."/>
            <person name="Ireland A."/>
            <person name="Larimer J."/>
            <person name="McCowan C."/>
            <person name="Murphy C."/>
            <person name="Pearson M."/>
            <person name="Poon T.W."/>
            <person name="Priest M."/>
            <person name="Roberts A."/>
            <person name="Saif S."/>
            <person name="Shea T."/>
            <person name="Sykes S."/>
            <person name="Wortman J."/>
            <person name="Nusbaum C."/>
            <person name="Birren B."/>
        </authorList>
    </citation>
    <scope>NUCLEOTIDE SEQUENCE [LARGE SCALE GENOMIC DNA]</scope>
    <source>
        <strain evidence="1 2">P1569</strain>
    </source>
</reference>
<dbReference type="AlphaFoldDB" id="V9ETY6"/>
<proteinExistence type="predicted"/>
<dbReference type="HOGENOM" id="CLU_037484_3_0_1"/>
<protein>
    <submittedName>
        <fullName evidence="1">Uncharacterized protein</fullName>
    </submittedName>
</protein>
<dbReference type="EMBL" id="ANIZ01002288">
    <property type="protein sequence ID" value="ETI41527.1"/>
    <property type="molecule type" value="Genomic_DNA"/>
</dbReference>
<dbReference type="PANTHER" id="PTHR40866:SF1">
    <property type="entry name" value="BED-TYPE DOMAIN-CONTAINING PROTEIN"/>
    <property type="match status" value="1"/>
</dbReference>
<accession>V9ETY6</accession>
<evidence type="ECO:0000313" key="2">
    <source>
        <dbReference type="Proteomes" id="UP000018721"/>
    </source>
</evidence>